<organism evidence="9 10">
    <name type="scientific">Microbacterium hatanonis</name>
    <dbReference type="NCBI Taxonomy" id="404366"/>
    <lineage>
        <taxon>Bacteria</taxon>
        <taxon>Bacillati</taxon>
        <taxon>Actinomycetota</taxon>
        <taxon>Actinomycetes</taxon>
        <taxon>Micrococcales</taxon>
        <taxon>Microbacteriaceae</taxon>
        <taxon>Microbacterium</taxon>
    </lineage>
</organism>
<dbReference type="PIRSF" id="PIRSF038994">
    <property type="entry name" value="NagA"/>
    <property type="match status" value="1"/>
</dbReference>
<dbReference type="EMBL" id="VRSV01000002">
    <property type="protein sequence ID" value="TXK10495.1"/>
    <property type="molecule type" value="Genomic_DNA"/>
</dbReference>
<feature type="binding site" evidence="6">
    <location>
        <position position="181"/>
    </location>
    <ligand>
        <name>substrate</name>
    </ligand>
</feature>
<dbReference type="GO" id="GO:0008448">
    <property type="term" value="F:N-acetylglucosamine-6-phosphate deacetylase activity"/>
    <property type="evidence" value="ECO:0007669"/>
    <property type="project" value="InterPro"/>
</dbReference>
<feature type="binding site" evidence="6">
    <location>
        <begin position="261"/>
        <end position="263"/>
    </location>
    <ligand>
        <name>substrate</name>
    </ligand>
</feature>
<dbReference type="Pfam" id="PF01979">
    <property type="entry name" value="Amidohydro_1"/>
    <property type="match status" value="1"/>
</dbReference>
<feature type="binding site" evidence="7">
    <location>
        <position position="83"/>
    </location>
    <ligand>
        <name>Zn(2+)</name>
        <dbReference type="ChEBI" id="CHEBI:29105"/>
    </ligand>
</feature>
<evidence type="ECO:0000256" key="7">
    <source>
        <dbReference type="PIRSR" id="PIRSR038994-3"/>
    </source>
</evidence>
<comment type="caution">
    <text evidence="9">The sequence shown here is derived from an EMBL/GenBank/DDBJ whole genome shotgun (WGS) entry which is preliminary data.</text>
</comment>
<evidence type="ECO:0000313" key="10">
    <source>
        <dbReference type="Proteomes" id="UP000321034"/>
    </source>
</evidence>
<feature type="domain" description="Amidohydrolase-related" evidence="8">
    <location>
        <begin position="8"/>
        <end position="316"/>
    </location>
</feature>
<keyword evidence="2 7" id="KW-0479">Metal-binding</keyword>
<dbReference type="InterPro" id="IPR032466">
    <property type="entry name" value="Metal_Hydrolase"/>
</dbReference>
<sequence length="330" mass="33593">MQLGNAVVTTTFTDLHCHGASGVAFDDGPEGAIREAIDFHGDHGTGRMLLSLVSAPVPRLATRLAEVSAVLPSFAEAAGIHAEGPFLAPGRRGAHDAAALTDPTPWAVETLLEASDGRLRSITIAPELPGAIDAIDRLTAAGVVVAVGHTDADYDQAAEAFDHGASLLTHAFNAMRPFLHREPGPIGAAIDRDHVVLEAIADGHHIHDSALRLLFAAAPGRIALVTDAMSATGCADGDFAIGELDVTVTGGVPYLAGTTTLAGSTLTLDEAVRRSVRAGIPVAQAVAAVTAVPAALLGEPEPRVDVGAATADLLVVHQDGSVVAFDAATA</sequence>
<feature type="binding site" evidence="7">
    <location>
        <position position="149"/>
    </location>
    <ligand>
        <name>Zn(2+)</name>
        <dbReference type="ChEBI" id="CHEBI:29105"/>
    </ligand>
</feature>
<gene>
    <name evidence="9" type="ORF">FVP77_12375</name>
</gene>
<feature type="binding site" evidence="7">
    <location>
        <position position="170"/>
    </location>
    <ligand>
        <name>Zn(2+)</name>
        <dbReference type="ChEBI" id="CHEBI:29105"/>
    </ligand>
</feature>
<dbReference type="Gene3D" id="3.20.20.140">
    <property type="entry name" value="Metal-dependent hydrolases"/>
    <property type="match status" value="1"/>
</dbReference>
<comment type="cofactor">
    <cofactor evidence="7">
        <name>a divalent metal cation</name>
        <dbReference type="ChEBI" id="CHEBI:60240"/>
    </cofactor>
    <text evidence="7">Binds 1 divalent metal cation per subunit.</text>
</comment>
<dbReference type="GO" id="GO:0046872">
    <property type="term" value="F:metal ion binding"/>
    <property type="evidence" value="ECO:0007669"/>
    <property type="project" value="UniProtKB-KW"/>
</dbReference>
<evidence type="ECO:0000256" key="4">
    <source>
        <dbReference type="PIRNR" id="PIRNR038994"/>
    </source>
</evidence>
<evidence type="ECO:0000256" key="5">
    <source>
        <dbReference type="PIRSR" id="PIRSR038994-1"/>
    </source>
</evidence>
<dbReference type="OrthoDB" id="9776488at2"/>
<dbReference type="InterPro" id="IPR003764">
    <property type="entry name" value="GlcNAc_6-P_deAcase"/>
</dbReference>
<feature type="binding site" evidence="6">
    <location>
        <position position="94"/>
    </location>
    <ligand>
        <name>substrate</name>
    </ligand>
</feature>
<evidence type="ECO:0000256" key="2">
    <source>
        <dbReference type="ARBA" id="ARBA00022723"/>
    </source>
</evidence>
<keyword evidence="10" id="KW-1185">Reference proteome</keyword>
<accession>A0A5C8HZG7</accession>
<dbReference type="PANTHER" id="PTHR11113">
    <property type="entry name" value="N-ACETYLGLUCOSAMINE-6-PHOSPHATE DEACETYLASE"/>
    <property type="match status" value="1"/>
</dbReference>
<dbReference type="SUPFAM" id="SSF51556">
    <property type="entry name" value="Metallo-dependent hydrolases"/>
    <property type="match status" value="1"/>
</dbReference>
<dbReference type="InterPro" id="IPR006680">
    <property type="entry name" value="Amidohydro-rel"/>
</dbReference>
<evidence type="ECO:0000256" key="3">
    <source>
        <dbReference type="ARBA" id="ARBA00022801"/>
    </source>
</evidence>
<feature type="binding site" evidence="6">
    <location>
        <position position="205"/>
    </location>
    <ligand>
        <name>substrate</name>
    </ligand>
</feature>
<protein>
    <submittedName>
        <fullName evidence="9">Amidohydrolase family protein</fullName>
    </submittedName>
</protein>
<evidence type="ECO:0000256" key="1">
    <source>
        <dbReference type="ARBA" id="ARBA00010716"/>
    </source>
</evidence>
<evidence type="ECO:0000256" key="6">
    <source>
        <dbReference type="PIRSR" id="PIRSR038994-2"/>
    </source>
</evidence>
<feature type="active site" description="Proton donor/acceptor" evidence="5">
    <location>
        <position position="227"/>
    </location>
</feature>
<comment type="similarity">
    <text evidence="1 4">Belongs to the metallo-dependent hydrolases superfamily. NagA family.</text>
</comment>
<dbReference type="Proteomes" id="UP000321034">
    <property type="component" value="Unassembled WGS sequence"/>
</dbReference>
<dbReference type="PANTHER" id="PTHR11113:SF14">
    <property type="entry name" value="N-ACETYLGLUCOSAMINE-6-PHOSPHATE DEACETYLASE"/>
    <property type="match status" value="1"/>
</dbReference>
<name>A0A5C8HZG7_9MICO</name>
<evidence type="ECO:0000313" key="9">
    <source>
        <dbReference type="EMBL" id="TXK10495.1"/>
    </source>
</evidence>
<reference evidence="9 10" key="1">
    <citation type="submission" date="2019-08" db="EMBL/GenBank/DDBJ databases">
        <authorList>
            <person name="Dong K."/>
        </authorList>
    </citation>
    <scope>NUCLEOTIDE SEQUENCE [LARGE SCALE GENOMIC DNA]</scope>
    <source>
        <strain evidence="9 10">JCM14558</strain>
    </source>
</reference>
<keyword evidence="3 4" id="KW-0378">Hydrolase</keyword>
<dbReference type="AlphaFoldDB" id="A0A5C8HZG7"/>
<dbReference type="GO" id="GO:0006046">
    <property type="term" value="P:N-acetylglucosamine catabolic process"/>
    <property type="evidence" value="ECO:0007669"/>
    <property type="project" value="TreeGrafter"/>
</dbReference>
<proteinExistence type="inferred from homology"/>
<evidence type="ECO:0000259" key="8">
    <source>
        <dbReference type="Pfam" id="PF01979"/>
    </source>
</evidence>
<feature type="binding site" evidence="6">
    <location>
        <begin position="173"/>
        <end position="174"/>
    </location>
    <ligand>
        <name>substrate</name>
    </ligand>
</feature>
<keyword evidence="4" id="KW-0119">Carbohydrate metabolism</keyword>